<evidence type="ECO:0000256" key="4">
    <source>
        <dbReference type="ARBA" id="ARBA00022448"/>
    </source>
</evidence>
<keyword evidence="14" id="KW-1185">Reference proteome</keyword>
<dbReference type="PROSITE" id="PS51007">
    <property type="entry name" value="CYTC"/>
    <property type="match status" value="1"/>
</dbReference>
<evidence type="ECO:0000256" key="7">
    <source>
        <dbReference type="ARBA" id="ARBA00022982"/>
    </source>
</evidence>
<dbReference type="GO" id="GO:0046872">
    <property type="term" value="F:metal ion binding"/>
    <property type="evidence" value="ECO:0007669"/>
    <property type="project" value="UniProtKB-KW"/>
</dbReference>
<dbReference type="GO" id="GO:0005758">
    <property type="term" value="C:mitochondrial intermembrane space"/>
    <property type="evidence" value="ECO:0007669"/>
    <property type="project" value="UniProtKB-SubCell"/>
</dbReference>
<dbReference type="STRING" id="94128.A0A2A3E756"/>
<evidence type="ECO:0000256" key="8">
    <source>
        <dbReference type="ARBA" id="ARBA00023004"/>
    </source>
</evidence>
<dbReference type="GO" id="GO:0009055">
    <property type="term" value="F:electron transfer activity"/>
    <property type="evidence" value="ECO:0007669"/>
    <property type="project" value="InterPro"/>
</dbReference>
<comment type="subcellular location">
    <subcellularLocation>
        <location evidence="2">Mitochondrion intermembrane space</location>
    </subcellularLocation>
</comment>
<comment type="PTM">
    <text evidence="11">Binds 1 heme group per subunit.</text>
</comment>
<comment type="function">
    <text evidence="1 11">Electron carrier protein. The oxidized form of the cytochrome c heme group can accept an electron from the heme group of the cytochrome c1 subunit of cytochrome reductase. Cytochrome c then transfers this electron to the cytochrome oxidase complex, the final protein carrier in the mitochondrial electron-transport chain.</text>
</comment>
<organism evidence="13 14">
    <name type="scientific">Apis cerana cerana</name>
    <name type="common">Oriental honeybee</name>
    <dbReference type="NCBI Taxonomy" id="94128"/>
    <lineage>
        <taxon>Eukaryota</taxon>
        <taxon>Metazoa</taxon>
        <taxon>Ecdysozoa</taxon>
        <taxon>Arthropoda</taxon>
        <taxon>Hexapoda</taxon>
        <taxon>Insecta</taxon>
        <taxon>Pterygota</taxon>
        <taxon>Neoptera</taxon>
        <taxon>Endopterygota</taxon>
        <taxon>Hymenoptera</taxon>
        <taxon>Apocrita</taxon>
        <taxon>Aculeata</taxon>
        <taxon>Apoidea</taxon>
        <taxon>Anthophila</taxon>
        <taxon>Apidae</taxon>
        <taxon>Apis</taxon>
    </lineage>
</organism>
<evidence type="ECO:0000256" key="3">
    <source>
        <dbReference type="ARBA" id="ARBA00006488"/>
    </source>
</evidence>
<evidence type="ECO:0000256" key="2">
    <source>
        <dbReference type="ARBA" id="ARBA00004569"/>
    </source>
</evidence>
<proteinExistence type="inferred from homology"/>
<evidence type="ECO:0000313" key="13">
    <source>
        <dbReference type="EMBL" id="PBC27545.1"/>
    </source>
</evidence>
<evidence type="ECO:0000256" key="6">
    <source>
        <dbReference type="ARBA" id="ARBA00022723"/>
    </source>
</evidence>
<name>A0A2A3E756_APICC</name>
<evidence type="ECO:0000313" key="14">
    <source>
        <dbReference type="Proteomes" id="UP000242457"/>
    </source>
</evidence>
<dbReference type="OrthoDB" id="449280at2759"/>
<feature type="domain" description="Cytochrome c" evidence="12">
    <location>
        <begin position="6"/>
        <end position="107"/>
    </location>
</feature>
<keyword evidence="5 9" id="KW-0349">Heme</keyword>
<keyword evidence="7 11" id="KW-0249">Electron transport</keyword>
<dbReference type="PRINTS" id="PR00604">
    <property type="entry name" value="CYTCHRMECIAB"/>
</dbReference>
<reference evidence="13 14" key="1">
    <citation type="submission" date="2014-07" db="EMBL/GenBank/DDBJ databases">
        <title>Genomic and transcriptomic analysis on Apis cerana provide comprehensive insights into honey bee biology.</title>
        <authorList>
            <person name="Diao Q."/>
            <person name="Sun L."/>
            <person name="Zheng H."/>
            <person name="Zheng H."/>
            <person name="Xu S."/>
            <person name="Wang S."/>
            <person name="Zeng Z."/>
            <person name="Hu F."/>
            <person name="Su S."/>
            <person name="Wu J."/>
        </authorList>
    </citation>
    <scope>NUCLEOTIDE SEQUENCE [LARGE SCALE GENOMIC DNA]</scope>
    <source>
        <tissue evidence="13">Pupae without intestine</tissue>
    </source>
</reference>
<dbReference type="InterPro" id="IPR002327">
    <property type="entry name" value="Cyt_c_1A/1B"/>
</dbReference>
<protein>
    <submittedName>
        <fullName evidence="13">Cytochrome c</fullName>
    </submittedName>
</protein>
<keyword evidence="11" id="KW-0496">Mitochondrion</keyword>
<evidence type="ECO:0000256" key="11">
    <source>
        <dbReference type="RuleBase" id="RU004427"/>
    </source>
</evidence>
<keyword evidence="11" id="KW-0679">Respiratory chain</keyword>
<evidence type="ECO:0000256" key="5">
    <source>
        <dbReference type="ARBA" id="ARBA00022617"/>
    </source>
</evidence>
<dbReference type="InterPro" id="IPR036909">
    <property type="entry name" value="Cyt_c-like_dom_sf"/>
</dbReference>
<dbReference type="Gene3D" id="1.10.760.10">
    <property type="entry name" value="Cytochrome c-like domain"/>
    <property type="match status" value="1"/>
</dbReference>
<dbReference type="SUPFAM" id="SSF46626">
    <property type="entry name" value="Cytochrome c"/>
    <property type="match status" value="1"/>
</dbReference>
<dbReference type="GO" id="GO:0020037">
    <property type="term" value="F:heme binding"/>
    <property type="evidence" value="ECO:0007669"/>
    <property type="project" value="InterPro"/>
</dbReference>
<gene>
    <name evidence="13" type="ORF">APICC_00822</name>
</gene>
<evidence type="ECO:0000256" key="1">
    <source>
        <dbReference type="ARBA" id="ARBA00002555"/>
    </source>
</evidence>
<comment type="similarity">
    <text evidence="3 10">Belongs to the cytochrome c family.</text>
</comment>
<evidence type="ECO:0000256" key="9">
    <source>
        <dbReference type="PROSITE-ProRule" id="PRU00433"/>
    </source>
</evidence>
<dbReference type="EMBL" id="KZ288347">
    <property type="protein sequence ID" value="PBC27545.1"/>
    <property type="molecule type" value="Genomic_DNA"/>
</dbReference>
<dbReference type="AlphaFoldDB" id="A0A2A3E756"/>
<keyword evidence="8 9" id="KW-0408">Iron</keyword>
<accession>A0A2A3E756</accession>
<dbReference type="FunFam" id="1.10.760.10:FF:000001">
    <property type="entry name" value="Cytochrome c iso-1"/>
    <property type="match status" value="1"/>
</dbReference>
<sequence length="195" mass="21503">MGIPAGDPEKGKKIFVQKCAQCHTIESGGKHKVGPNLYGVYGRKTGQAPGYSYTDANKGKGITWNKETLFEYLENPKKYIPGTKMVFAGLKKPQERADLIAYIEQASNSGTLKNPKSPKSVSNSASSSPDYNISCQKMRYSWHSSPSKECYKLCSLESDISVSSSESIVNTNSTNSPITSFSPQITYSTWYNNER</sequence>
<evidence type="ECO:0000256" key="10">
    <source>
        <dbReference type="RuleBase" id="RU004426"/>
    </source>
</evidence>
<dbReference type="Pfam" id="PF00034">
    <property type="entry name" value="Cytochrom_C"/>
    <property type="match status" value="1"/>
</dbReference>
<dbReference type="PANTHER" id="PTHR11961">
    <property type="entry name" value="CYTOCHROME C"/>
    <property type="match status" value="1"/>
</dbReference>
<keyword evidence="6 9" id="KW-0479">Metal-binding</keyword>
<dbReference type="InterPro" id="IPR009056">
    <property type="entry name" value="Cyt_c-like_dom"/>
</dbReference>
<evidence type="ECO:0000259" key="12">
    <source>
        <dbReference type="PROSITE" id="PS51007"/>
    </source>
</evidence>
<dbReference type="Proteomes" id="UP000242457">
    <property type="component" value="Unassembled WGS sequence"/>
</dbReference>
<keyword evidence="4 11" id="KW-0813">Transport</keyword>